<evidence type="ECO:0000313" key="5">
    <source>
        <dbReference type="EMBL" id="XBH11053.1"/>
    </source>
</evidence>
<comment type="cofactor">
    <cofactor evidence="1">
        <name>heme</name>
        <dbReference type="ChEBI" id="CHEBI:30413"/>
    </cofactor>
</comment>
<evidence type="ECO:0000256" key="2">
    <source>
        <dbReference type="PIRSR" id="PIRSR000296-1"/>
    </source>
</evidence>
<dbReference type="PANTHER" id="PTHR11465">
    <property type="entry name" value="CATALASE"/>
    <property type="match status" value="1"/>
</dbReference>
<feature type="active site" evidence="2">
    <location>
        <position position="34"/>
    </location>
</feature>
<dbReference type="Gene3D" id="2.40.180.10">
    <property type="entry name" value="Catalase core domain"/>
    <property type="match status" value="1"/>
</dbReference>
<keyword evidence="1" id="KW-0560">Oxidoreductase</keyword>
<organism evidence="5">
    <name type="scientific">Edaphobacter paludis</name>
    <dbReference type="NCBI Taxonomy" id="3035702"/>
    <lineage>
        <taxon>Bacteria</taxon>
        <taxon>Pseudomonadati</taxon>
        <taxon>Acidobacteriota</taxon>
        <taxon>Terriglobia</taxon>
        <taxon>Terriglobales</taxon>
        <taxon>Acidobacteriaceae</taxon>
        <taxon>Edaphobacter</taxon>
    </lineage>
</organism>
<dbReference type="GO" id="GO:0004096">
    <property type="term" value="F:catalase activity"/>
    <property type="evidence" value="ECO:0007669"/>
    <property type="project" value="InterPro"/>
</dbReference>
<feature type="domain" description="Catalase core" evidence="4">
    <location>
        <begin position="1"/>
        <end position="316"/>
    </location>
</feature>
<dbReference type="PANTHER" id="PTHR11465:SF62">
    <property type="entry name" value="CATALASE T"/>
    <property type="match status" value="1"/>
</dbReference>
<evidence type="ECO:0000313" key="6">
    <source>
        <dbReference type="EMBL" id="XBH14482.1"/>
    </source>
</evidence>
<dbReference type="EMBL" id="CP121194">
    <property type="protein sequence ID" value="XBH11053.1"/>
    <property type="molecule type" value="Genomic_DNA"/>
</dbReference>
<dbReference type="PROSITE" id="PS51402">
    <property type="entry name" value="CATALASE_3"/>
    <property type="match status" value="1"/>
</dbReference>
<dbReference type="InterPro" id="IPR018028">
    <property type="entry name" value="Catalase"/>
</dbReference>
<accession>A0AAU7D1L8</accession>
<dbReference type="EMBL" id="CP121195">
    <property type="protein sequence ID" value="XBH14482.1"/>
    <property type="molecule type" value="Genomic_DNA"/>
</dbReference>
<name>A0AAU7D1L8_9BACT</name>
<dbReference type="GO" id="GO:0046872">
    <property type="term" value="F:metal ion binding"/>
    <property type="evidence" value="ECO:0007669"/>
    <property type="project" value="UniProtKB-KW"/>
</dbReference>
<protein>
    <recommendedName>
        <fullName evidence="1">Catalase-related peroxidase</fullName>
        <ecNumber evidence="1">1.11.1.-</ecNumber>
    </recommendedName>
</protein>
<keyword evidence="1 3" id="KW-0408">Iron</keyword>
<dbReference type="InterPro" id="IPR011614">
    <property type="entry name" value="Catalase_core"/>
</dbReference>
<dbReference type="GO" id="GO:0042744">
    <property type="term" value="P:hydrogen peroxide catabolic process"/>
    <property type="evidence" value="ECO:0007669"/>
    <property type="project" value="TreeGrafter"/>
</dbReference>
<dbReference type="Gene3D" id="1.20.1280.120">
    <property type="match status" value="1"/>
</dbReference>
<sequence>MPLPNDEKLLALSNDLLKQFETIFGEHPGFRPAHAKGTMLTGTFTPSSSAASLSRAPHILRSSTPITVRFSNSTGLPLIPDNDPNASPHGLAIRFHLAEHTHTDIISHSTDGFPTHTGEEFLEFLRAVAASGPSAAHPTPIETFLGTHPAALAFVQAAKPNPSSFARESYFGVSAMRFTNREGVRRYGRYRIIPEAGNDFLDDAAAAARSANYLFDEIAERVAKGPIKFRILVQLANAGDATDDATIHWPEDRTQLELGTLSLTKPVADNAHEQQHIIFDPIPRVDGIEPSDDPLLELRAAVYLISGRRRRSAPEQ</sequence>
<keyword evidence="1 3" id="KW-0479">Metal-binding</keyword>
<proteinExistence type="inferred from homology"/>
<dbReference type="GO" id="GO:0020037">
    <property type="term" value="F:heme binding"/>
    <property type="evidence" value="ECO:0007669"/>
    <property type="project" value="InterPro"/>
</dbReference>
<dbReference type="EC" id="1.11.1.-" evidence="1"/>
<keyword evidence="1 5" id="KW-0575">Peroxidase</keyword>
<dbReference type="RefSeq" id="WP_348268541.1">
    <property type="nucleotide sequence ID" value="NZ_CP121194.1"/>
</dbReference>
<feature type="binding site" description="axial binding residue" evidence="3">
    <location>
        <position position="303"/>
    </location>
    <ligand>
        <name>heme</name>
        <dbReference type="ChEBI" id="CHEBI:30413"/>
    </ligand>
    <ligandPart>
        <name>Fe</name>
        <dbReference type="ChEBI" id="CHEBI:18248"/>
    </ligandPart>
</feature>
<evidence type="ECO:0000259" key="4">
    <source>
        <dbReference type="SMART" id="SM01060"/>
    </source>
</evidence>
<comment type="function">
    <text evidence="1">Has an organic peroxide-dependent peroxidase activity.</text>
</comment>
<evidence type="ECO:0000256" key="3">
    <source>
        <dbReference type="PIRSR" id="PIRSR000296-2"/>
    </source>
</evidence>
<keyword evidence="1 3" id="KW-0349">Heme</keyword>
<reference evidence="5" key="1">
    <citation type="submission" date="2023-03" db="EMBL/GenBank/DDBJ databases">
        <title>Edaphobacter sp.</title>
        <authorList>
            <person name="Huber K.J."/>
            <person name="Papendorf J."/>
            <person name="Pilke C."/>
            <person name="Bunk B."/>
            <person name="Sproeer C."/>
            <person name="Pester M."/>
        </authorList>
    </citation>
    <scope>NUCLEOTIDE SEQUENCE</scope>
    <source>
        <strain evidence="5">DSM 109919</strain>
        <strain evidence="6">DSM 109920</strain>
    </source>
</reference>
<dbReference type="Pfam" id="PF00199">
    <property type="entry name" value="Catalase"/>
    <property type="match status" value="1"/>
</dbReference>
<dbReference type="KEGG" id="epl:P4G45_04820"/>
<dbReference type="InterPro" id="IPR020835">
    <property type="entry name" value="Catalase_sf"/>
</dbReference>
<dbReference type="AlphaFoldDB" id="A0AAU7D1L8"/>
<dbReference type="SMART" id="SM01060">
    <property type="entry name" value="Catalase"/>
    <property type="match status" value="1"/>
</dbReference>
<dbReference type="InterPro" id="IPR024168">
    <property type="entry name" value="Catalase_SrpA-type_pred"/>
</dbReference>
<evidence type="ECO:0000256" key="1">
    <source>
        <dbReference type="PIRNR" id="PIRNR000296"/>
    </source>
</evidence>
<dbReference type="PRINTS" id="PR00067">
    <property type="entry name" value="CATALASE"/>
</dbReference>
<dbReference type="GO" id="GO:0042542">
    <property type="term" value="P:response to hydrogen peroxide"/>
    <property type="evidence" value="ECO:0007669"/>
    <property type="project" value="TreeGrafter"/>
</dbReference>
<accession>A0AAU7D8S9</accession>
<dbReference type="CDD" id="cd08153">
    <property type="entry name" value="srpA_like"/>
    <property type="match status" value="1"/>
</dbReference>
<dbReference type="PIRSF" id="PIRSF000296">
    <property type="entry name" value="SrpA"/>
    <property type="match status" value="1"/>
</dbReference>
<comment type="similarity">
    <text evidence="1">Belongs to the catalase family.</text>
</comment>
<dbReference type="SUPFAM" id="SSF56634">
    <property type="entry name" value="Heme-dependent catalase-like"/>
    <property type="match status" value="1"/>
</dbReference>
<dbReference type="GO" id="GO:0005737">
    <property type="term" value="C:cytoplasm"/>
    <property type="evidence" value="ECO:0007669"/>
    <property type="project" value="TreeGrafter"/>
</dbReference>
<gene>
    <name evidence="5" type="ORF">P4G45_04820</name>
    <name evidence="6" type="ORF">P8936_04785</name>
</gene>